<keyword evidence="1" id="KW-1133">Transmembrane helix</keyword>
<dbReference type="AlphaFoldDB" id="A0A517M5F7"/>
<dbReference type="KEGG" id="ruv:EC9_43010"/>
<evidence type="ECO:0000256" key="1">
    <source>
        <dbReference type="SAM" id="Phobius"/>
    </source>
</evidence>
<feature type="transmembrane region" description="Helical" evidence="1">
    <location>
        <begin position="12"/>
        <end position="31"/>
    </location>
</feature>
<dbReference type="Proteomes" id="UP000319557">
    <property type="component" value="Chromosome"/>
</dbReference>
<protein>
    <submittedName>
        <fullName evidence="2">Uncharacterized protein</fullName>
    </submittedName>
</protein>
<organism evidence="2 3">
    <name type="scientific">Rosistilla ulvae</name>
    <dbReference type="NCBI Taxonomy" id="1930277"/>
    <lineage>
        <taxon>Bacteria</taxon>
        <taxon>Pseudomonadati</taxon>
        <taxon>Planctomycetota</taxon>
        <taxon>Planctomycetia</taxon>
        <taxon>Pirellulales</taxon>
        <taxon>Pirellulaceae</taxon>
        <taxon>Rosistilla</taxon>
    </lineage>
</organism>
<keyword evidence="1" id="KW-0812">Transmembrane</keyword>
<reference evidence="2 3" key="1">
    <citation type="submission" date="2019-02" db="EMBL/GenBank/DDBJ databases">
        <title>Deep-cultivation of Planctomycetes and their phenomic and genomic characterization uncovers novel biology.</title>
        <authorList>
            <person name="Wiegand S."/>
            <person name="Jogler M."/>
            <person name="Boedeker C."/>
            <person name="Pinto D."/>
            <person name="Vollmers J."/>
            <person name="Rivas-Marin E."/>
            <person name="Kohn T."/>
            <person name="Peeters S.H."/>
            <person name="Heuer A."/>
            <person name="Rast P."/>
            <person name="Oberbeckmann S."/>
            <person name="Bunk B."/>
            <person name="Jeske O."/>
            <person name="Meyerdierks A."/>
            <person name="Storesund J.E."/>
            <person name="Kallscheuer N."/>
            <person name="Luecker S."/>
            <person name="Lage O.M."/>
            <person name="Pohl T."/>
            <person name="Merkel B.J."/>
            <person name="Hornburger P."/>
            <person name="Mueller R.-W."/>
            <person name="Bruemmer F."/>
            <person name="Labrenz M."/>
            <person name="Spormann A.M."/>
            <person name="Op den Camp H."/>
            <person name="Overmann J."/>
            <person name="Amann R."/>
            <person name="Jetten M.S.M."/>
            <person name="Mascher T."/>
            <person name="Medema M.H."/>
            <person name="Devos D.P."/>
            <person name="Kaster A.-K."/>
            <person name="Ovreas L."/>
            <person name="Rohde M."/>
            <person name="Galperin M.Y."/>
            <person name="Jogler C."/>
        </authorList>
    </citation>
    <scope>NUCLEOTIDE SEQUENCE [LARGE SCALE GENOMIC DNA]</scope>
    <source>
        <strain evidence="2 3">EC9</strain>
    </source>
</reference>
<dbReference type="RefSeq" id="WP_145347983.1">
    <property type="nucleotide sequence ID" value="NZ_CP036261.1"/>
</dbReference>
<keyword evidence="1" id="KW-0472">Membrane</keyword>
<name>A0A517M5F7_9BACT</name>
<dbReference type="EMBL" id="CP036261">
    <property type="protein sequence ID" value="QDS90097.1"/>
    <property type="molecule type" value="Genomic_DNA"/>
</dbReference>
<evidence type="ECO:0000313" key="3">
    <source>
        <dbReference type="Proteomes" id="UP000319557"/>
    </source>
</evidence>
<proteinExistence type="predicted"/>
<keyword evidence="3" id="KW-1185">Reference proteome</keyword>
<gene>
    <name evidence="2" type="ORF">EC9_43010</name>
</gene>
<evidence type="ECO:0000313" key="2">
    <source>
        <dbReference type="EMBL" id="QDS90097.1"/>
    </source>
</evidence>
<sequence length="183" mass="20841">MRSILKRTGLVLLNVWIVFHFFAICTAPASIPPSTQIARSAWRMCSGYLQALYLNHGYHFFAPEPGGATLVTYEATRGDGSIDWNRLPDRQLSPRLRYHRHFLLTEQMAALFRARPDLKPLIVQTFAAQIARQQQAASVTLSQVQHELSTPDQVRAGRAIDDPITYNELWLGEFKWHSAPRPD</sequence>
<accession>A0A517M5F7</accession>
<dbReference type="OrthoDB" id="276990at2"/>